<keyword evidence="3" id="KW-0472">Membrane</keyword>
<name>A0A158I4S9_9BURK</name>
<dbReference type="PANTHER" id="PTHR32305">
    <property type="match status" value="1"/>
</dbReference>
<keyword evidence="3" id="KW-1133">Transmembrane helix</keyword>
<dbReference type="EMBL" id="FCOK02000041">
    <property type="protein sequence ID" value="SAL51546.1"/>
    <property type="molecule type" value="Genomic_DNA"/>
</dbReference>
<keyword evidence="3" id="KW-0812">Transmembrane</keyword>
<feature type="region of interest" description="Disordered" evidence="2">
    <location>
        <begin position="1"/>
        <end position="21"/>
    </location>
</feature>
<feature type="region of interest" description="Disordered" evidence="2">
    <location>
        <begin position="315"/>
        <end position="337"/>
    </location>
</feature>
<proteinExistence type="predicted"/>
<gene>
    <name evidence="7" type="ORF">AWB69_05287</name>
</gene>
<feature type="domain" description="Double-stranded DNA deaminase toxin A prePAAR motif" evidence="6">
    <location>
        <begin position="132"/>
        <end position="180"/>
    </location>
</feature>
<evidence type="ECO:0000313" key="7">
    <source>
        <dbReference type="EMBL" id="SAL51546.1"/>
    </source>
</evidence>
<dbReference type="OrthoDB" id="5445630at2"/>
<dbReference type="PANTHER" id="PTHR32305:SF15">
    <property type="entry name" value="PROTEIN RHSA-RELATED"/>
    <property type="match status" value="1"/>
</dbReference>
<dbReference type="InterPro" id="IPR008727">
    <property type="entry name" value="PAAR_motif"/>
</dbReference>
<dbReference type="Pfam" id="PF25799">
    <property type="entry name" value="prePAAR_I"/>
    <property type="match status" value="1"/>
</dbReference>
<sequence>MADQDNDNPASAGSTGEPTGNASERLAHLQTLEDGEAVKQQQMKWVDGANYGMLGADVGYGTYAAGSAAVATGATGAAAAGAAALAAVPAVVALAGSWALGKLGVTGAVAEAANKVGDTLGLTIGRGDPHPACVGDDIAHSSGFMGLMAGLAAGIAIGAMVAATVATGGLAGALIVGVCMAGGLSLGSALASASQSMGSNCGKITSGSGNVTFEGKAAARVTDVASCSKHPSSPEPLVEGSKTITINGLPLVRIGHSTHCSAKVNSGRKSIWVDRTTGQYGPKNPELTAGEEFFAGLLGGLLGARLGGMLGDALPKRESTESAEVSGKKDEASTCKEDPVDVATGEMVDVRTDISIPGVLPLQLTRRYRTRSEDSGLLGPKWSTNWSQRLSFHDGHLVRFHNAGGQAITFIAPEAGLDGINLREPRYRLIGKRDEPRILDHETRQVLVFAPLVDGGTSRLERIEDLSGNAVSFSYDGDARLAGLAHTDGYRLEIRYHGAKSEVDQIVLRDASGKSQTLVNYGYGETMLSHVASFQHGHFHYTYDQNGWMTGWRDTDQTDVRYLYDETGRVIETGTRQGYHTGRFIYEDGRTRVIDGDGEWVYEYNADGLVTVETNPLGHTTLREWRLGRLLSQTDALGRRTEFHHDERGNLIAVAEPTGNTTRFEYDNNRLLTAVVLPGGGRVKFEYDHLQRLTARTAPDGTVRRYRYGERGELLRAVNRDLETRHDYDAQLRLIASRLPTGAQFSTAFDVLGRLVEEADPDGNVTRYEYAPGPDNPRGAVSKITQADGTVARARYNSEGLLVEQIDPLGRVTRHEYGPFDLVTASIDAAGHMTRFEYDHATRLTKIVNALGETWEYRYDATGRIVTEIDWGGRTTHHERDAVGRLLNKTLPDGGIWRYEYDAQNRLILLDAGNVRLAYHYDGGGRLATAEVQGESPHVTRFAYDDKGRLIGEDQHGHLLKHIYDAQGQRNARSTPHRETQFEYDALGTLTKVGPISIMRDGLGRETGRQVGEFVMQRQYDALGRLRRQIAGPRSAFEEMQSDPVRALEKLTRQLYAYDSGGQLIRVDSNTDSLAYQHDVRGQVTSVHSARLSSEHYTYDADLNIAAHGHQGPADLHRYLPGGLPEQVGYTHYKYDARGRTIEKTVAQPGFRPKTWQYTWDGLNRLVKVRTPEKGAWIYRYDAFHRRVEKQKVGSRETTRFLWDGYTLAERWQQKRDGTTGRVVTWHISPDEMTSLAQETDDGVYPMLSDQVGLPKAIFDSSGTQVWSASHTLWGRVKFAKAANDGAQIDTALRFPGQWEDDETGLCYNLRRYHDPDTGCYLSIDPIAIEGGIRTHGYVPNPQVEYDPLGLAVCSLRYERYKAFRDAGFSAQDAAKLSKGMDEGYFSSLMGKNGPTYFDKPGATLGRSGGLTWLAPTEDYAGVATRADAVTATGHAPGVLQSYLQGDPIYGISVPADAVDVRPPAASDSGANVHWRPGAYTGVQNSTTGEWTTSGVREVVTEGGGPVPPGSVFFEMNPDGSWTPIRKF</sequence>
<dbReference type="Pfam" id="PF05488">
    <property type="entry name" value="PAAR_motif"/>
    <property type="match status" value="1"/>
</dbReference>
<evidence type="ECO:0000256" key="3">
    <source>
        <dbReference type="SAM" id="Phobius"/>
    </source>
</evidence>
<feature type="domain" description="Teneurin-like YD-shell" evidence="5">
    <location>
        <begin position="602"/>
        <end position="803"/>
    </location>
</feature>
<dbReference type="InterPro" id="IPR045351">
    <property type="entry name" value="DUF6531"/>
</dbReference>
<organism evidence="7 8">
    <name type="scientific">Caballeronia udeis</name>
    <dbReference type="NCBI Taxonomy" id="1232866"/>
    <lineage>
        <taxon>Bacteria</taxon>
        <taxon>Pseudomonadati</taxon>
        <taxon>Pseudomonadota</taxon>
        <taxon>Betaproteobacteria</taxon>
        <taxon>Burkholderiales</taxon>
        <taxon>Burkholderiaceae</taxon>
        <taxon>Caballeronia</taxon>
    </lineage>
</organism>
<evidence type="ECO:0000259" key="4">
    <source>
        <dbReference type="Pfam" id="PF20148"/>
    </source>
</evidence>
<evidence type="ECO:0000259" key="6">
    <source>
        <dbReference type="Pfam" id="PF25799"/>
    </source>
</evidence>
<feature type="transmembrane region" description="Helical" evidence="3">
    <location>
        <begin position="170"/>
        <end position="191"/>
    </location>
</feature>
<dbReference type="Pfam" id="PF05593">
    <property type="entry name" value="RHS_repeat"/>
    <property type="match status" value="2"/>
</dbReference>
<dbReference type="Gene3D" id="2.180.10.10">
    <property type="entry name" value="RHS repeat-associated core"/>
    <property type="match status" value="2"/>
</dbReference>
<dbReference type="Pfam" id="PF25023">
    <property type="entry name" value="TEN_YD-shell"/>
    <property type="match status" value="2"/>
</dbReference>
<dbReference type="NCBIfam" id="TIGR01643">
    <property type="entry name" value="YD_repeat_2x"/>
    <property type="match status" value="5"/>
</dbReference>
<protein>
    <submittedName>
        <fullName evidence="7">RHS protein</fullName>
    </submittedName>
</protein>
<dbReference type="InterPro" id="IPR022385">
    <property type="entry name" value="Rhs_assc_core"/>
</dbReference>
<evidence type="ECO:0000256" key="1">
    <source>
        <dbReference type="ARBA" id="ARBA00022737"/>
    </source>
</evidence>
<dbReference type="Gene3D" id="2.60.200.60">
    <property type="match status" value="1"/>
</dbReference>
<evidence type="ECO:0000256" key="2">
    <source>
        <dbReference type="SAM" id="MobiDB-lite"/>
    </source>
</evidence>
<dbReference type="InterPro" id="IPR050708">
    <property type="entry name" value="T6SS_VgrG/RHS"/>
</dbReference>
<dbReference type="Pfam" id="PF20148">
    <property type="entry name" value="DUF6531"/>
    <property type="match status" value="1"/>
</dbReference>
<dbReference type="NCBIfam" id="TIGR03696">
    <property type="entry name" value="Rhs_assc_core"/>
    <property type="match status" value="1"/>
</dbReference>
<keyword evidence="1" id="KW-0677">Repeat</keyword>
<dbReference type="InterPro" id="IPR006530">
    <property type="entry name" value="YD"/>
</dbReference>
<dbReference type="CDD" id="cd14742">
    <property type="entry name" value="PAAR_RHS"/>
    <property type="match status" value="1"/>
</dbReference>
<feature type="domain" description="DUF6531" evidence="4">
    <location>
        <begin position="338"/>
        <end position="410"/>
    </location>
</feature>
<dbReference type="Proteomes" id="UP000054683">
    <property type="component" value="Unassembled WGS sequence"/>
</dbReference>
<feature type="domain" description="Teneurin-like YD-shell" evidence="5">
    <location>
        <begin position="979"/>
        <end position="1325"/>
    </location>
</feature>
<reference evidence="7 8" key="1">
    <citation type="submission" date="2016-01" db="EMBL/GenBank/DDBJ databases">
        <authorList>
            <person name="Oliw E.H."/>
        </authorList>
    </citation>
    <scope>NUCLEOTIDE SEQUENCE [LARGE SCALE GENOMIC DNA]</scope>
    <source>
        <strain evidence="7">LMG 27134</strain>
    </source>
</reference>
<dbReference type="InterPro" id="IPR056823">
    <property type="entry name" value="TEN-like_YD-shell"/>
</dbReference>
<dbReference type="InterPro" id="IPR031325">
    <property type="entry name" value="RHS_repeat"/>
</dbReference>
<feature type="compositionally biased region" description="Polar residues" evidence="2">
    <location>
        <begin position="7"/>
        <end position="21"/>
    </location>
</feature>
<dbReference type="RefSeq" id="WP_062089653.1">
    <property type="nucleotide sequence ID" value="NZ_FCOK02000041.1"/>
</dbReference>
<dbReference type="InterPro" id="IPR057925">
    <property type="entry name" value="prePAAR_DddA"/>
</dbReference>
<dbReference type="PRINTS" id="PR00394">
    <property type="entry name" value="RHSPROTEIN"/>
</dbReference>
<evidence type="ECO:0000313" key="8">
    <source>
        <dbReference type="Proteomes" id="UP000054683"/>
    </source>
</evidence>
<evidence type="ECO:0000259" key="5">
    <source>
        <dbReference type="Pfam" id="PF25023"/>
    </source>
</evidence>
<accession>A0A158I4S9</accession>
<feature type="transmembrane region" description="Helical" evidence="3">
    <location>
        <begin position="143"/>
        <end position="163"/>
    </location>
</feature>